<protein>
    <submittedName>
        <fullName evidence="2">Uncharacterized protein</fullName>
    </submittedName>
</protein>
<dbReference type="AlphaFoldDB" id="A0A918UZF9"/>
<evidence type="ECO:0000256" key="1">
    <source>
        <dbReference type="SAM" id="MobiDB-lite"/>
    </source>
</evidence>
<evidence type="ECO:0000313" key="2">
    <source>
        <dbReference type="EMBL" id="GGZ45177.1"/>
    </source>
</evidence>
<feature type="region of interest" description="Disordered" evidence="1">
    <location>
        <begin position="1"/>
        <end position="28"/>
    </location>
</feature>
<name>A0A918UZF9_9ACTN</name>
<evidence type="ECO:0000313" key="3">
    <source>
        <dbReference type="Proteomes" id="UP000630936"/>
    </source>
</evidence>
<dbReference type="Proteomes" id="UP000630936">
    <property type="component" value="Unassembled WGS sequence"/>
</dbReference>
<gene>
    <name evidence="2" type="ORF">GCM10010387_44590</name>
</gene>
<sequence>MNTATFATSAHASRATTGGSDGDNHAPQGMGGALRALKVFAGAIFSVAVLGEYAEDAGVRRH</sequence>
<feature type="compositionally biased region" description="Polar residues" evidence="1">
    <location>
        <begin position="1"/>
        <end position="18"/>
    </location>
</feature>
<comment type="caution">
    <text evidence="2">The sequence shown here is derived from an EMBL/GenBank/DDBJ whole genome shotgun (WGS) entry which is preliminary data.</text>
</comment>
<dbReference type="RefSeq" id="WP_190124945.1">
    <property type="nucleotide sequence ID" value="NZ_BMWG01000015.1"/>
</dbReference>
<keyword evidence="3" id="KW-1185">Reference proteome</keyword>
<reference evidence="2" key="1">
    <citation type="journal article" date="2014" name="Int. J. Syst. Evol. Microbiol.">
        <title>Complete genome sequence of Corynebacterium casei LMG S-19264T (=DSM 44701T), isolated from a smear-ripened cheese.</title>
        <authorList>
            <consortium name="US DOE Joint Genome Institute (JGI-PGF)"/>
            <person name="Walter F."/>
            <person name="Albersmeier A."/>
            <person name="Kalinowski J."/>
            <person name="Ruckert C."/>
        </authorList>
    </citation>
    <scope>NUCLEOTIDE SEQUENCE</scope>
    <source>
        <strain evidence="2">JCM 4988</strain>
    </source>
</reference>
<accession>A0A918UZF9</accession>
<dbReference type="EMBL" id="BMWG01000015">
    <property type="protein sequence ID" value="GGZ45177.1"/>
    <property type="molecule type" value="Genomic_DNA"/>
</dbReference>
<proteinExistence type="predicted"/>
<organism evidence="2 3">
    <name type="scientific">Streptomyces inusitatus</name>
    <dbReference type="NCBI Taxonomy" id="68221"/>
    <lineage>
        <taxon>Bacteria</taxon>
        <taxon>Bacillati</taxon>
        <taxon>Actinomycetota</taxon>
        <taxon>Actinomycetes</taxon>
        <taxon>Kitasatosporales</taxon>
        <taxon>Streptomycetaceae</taxon>
        <taxon>Streptomyces</taxon>
    </lineage>
</organism>
<reference evidence="2" key="2">
    <citation type="submission" date="2020-09" db="EMBL/GenBank/DDBJ databases">
        <authorList>
            <person name="Sun Q."/>
            <person name="Ohkuma M."/>
        </authorList>
    </citation>
    <scope>NUCLEOTIDE SEQUENCE</scope>
    <source>
        <strain evidence="2">JCM 4988</strain>
    </source>
</reference>